<sequence>MKKLLVSLIFIILVSCNQQIKESDLQHLNGYWEIEKVVMPDKSTKEYKVNTTYDYIEIKNSEGFRKKVYPQLTGNFQTNDDSEVFKITKEDNVFKMNYKNGENQWTEILELVNETSFVVKNEANITYHYKKVKN</sequence>
<evidence type="ECO:0008006" key="3">
    <source>
        <dbReference type="Google" id="ProtNLM"/>
    </source>
</evidence>
<organism evidence="1 2">
    <name type="scientific">Capnocytophaga cynodegmi</name>
    <dbReference type="NCBI Taxonomy" id="28189"/>
    <lineage>
        <taxon>Bacteria</taxon>
        <taxon>Pseudomonadati</taxon>
        <taxon>Bacteroidota</taxon>
        <taxon>Flavobacteriia</taxon>
        <taxon>Flavobacteriales</taxon>
        <taxon>Flavobacteriaceae</taxon>
        <taxon>Capnocytophaga</taxon>
    </lineage>
</organism>
<reference evidence="2" key="1">
    <citation type="submission" date="2015-01" db="EMBL/GenBank/DDBJ databases">
        <authorList>
            <person name="MANFREDI Pablo"/>
        </authorList>
    </citation>
    <scope>NUCLEOTIDE SEQUENCE [LARGE SCALE GENOMIC DNA]</scope>
    <source>
        <strain evidence="2">Ccyn2B</strain>
    </source>
</reference>
<keyword evidence="2" id="KW-1185">Reference proteome</keyword>
<dbReference type="eggNOG" id="ENOG5032S0M">
    <property type="taxonomic scope" value="Bacteria"/>
</dbReference>
<evidence type="ECO:0000313" key="2">
    <source>
        <dbReference type="Proteomes" id="UP000038055"/>
    </source>
</evidence>
<name>A0A0B7H5L0_9FLAO</name>
<dbReference type="Proteomes" id="UP000038055">
    <property type="component" value="Unassembled WGS sequence"/>
</dbReference>
<dbReference type="AlphaFoldDB" id="A0A0B7H5L0"/>
<dbReference type="RefSeq" id="WP_041991133.1">
    <property type="nucleotide sequence ID" value="NZ_BQMH01000002.1"/>
</dbReference>
<dbReference type="EMBL" id="CDOD01000010">
    <property type="protein sequence ID" value="CEN33814.1"/>
    <property type="molecule type" value="Genomic_DNA"/>
</dbReference>
<accession>A0A0B7H5L0</accession>
<dbReference type="STRING" id="28189.CCYN74_440015"/>
<proteinExistence type="predicted"/>
<evidence type="ECO:0000313" key="1">
    <source>
        <dbReference type="EMBL" id="CEN33814.1"/>
    </source>
</evidence>
<dbReference type="PROSITE" id="PS51257">
    <property type="entry name" value="PROKAR_LIPOPROTEIN"/>
    <property type="match status" value="1"/>
</dbReference>
<gene>
    <name evidence="1" type="ORF">CCYN2B_180013</name>
</gene>
<protein>
    <recommendedName>
        <fullName evidence="3">Lipocalin-like domain-containing protein</fullName>
    </recommendedName>
</protein>